<evidence type="ECO:0000259" key="5">
    <source>
        <dbReference type="Pfam" id="PF08240"/>
    </source>
</evidence>
<feature type="domain" description="Alcohol dehydrogenase-like N-terminal" evidence="5">
    <location>
        <begin position="38"/>
        <end position="153"/>
    </location>
</feature>
<dbReference type="OrthoDB" id="3941538at2759"/>
<dbReference type="AlphaFoldDB" id="A0A166G9N5"/>
<evidence type="ECO:0000313" key="7">
    <source>
        <dbReference type="Proteomes" id="UP000076798"/>
    </source>
</evidence>
<evidence type="ECO:0000256" key="2">
    <source>
        <dbReference type="ARBA" id="ARBA00022723"/>
    </source>
</evidence>
<comment type="cofactor">
    <cofactor evidence="1">
        <name>Zn(2+)</name>
        <dbReference type="ChEBI" id="CHEBI:29105"/>
    </cofactor>
</comment>
<dbReference type="STRING" id="1314776.A0A166G9N5"/>
<gene>
    <name evidence="6" type="ORF">SISSUDRAFT_1017365</name>
</gene>
<organism evidence="6 7">
    <name type="scientific">Sistotremastrum suecicum HHB10207 ss-3</name>
    <dbReference type="NCBI Taxonomy" id="1314776"/>
    <lineage>
        <taxon>Eukaryota</taxon>
        <taxon>Fungi</taxon>
        <taxon>Dikarya</taxon>
        <taxon>Basidiomycota</taxon>
        <taxon>Agaricomycotina</taxon>
        <taxon>Agaricomycetes</taxon>
        <taxon>Sistotremastrales</taxon>
        <taxon>Sistotremastraceae</taxon>
        <taxon>Sistotremastrum</taxon>
    </lineage>
</organism>
<dbReference type="Pfam" id="PF08240">
    <property type="entry name" value="ADH_N"/>
    <property type="match status" value="1"/>
</dbReference>
<keyword evidence="4" id="KW-0472">Membrane</keyword>
<dbReference type="InterPro" id="IPR036291">
    <property type="entry name" value="NAD(P)-bd_dom_sf"/>
</dbReference>
<dbReference type="Gene3D" id="3.40.50.720">
    <property type="entry name" value="NAD(P)-binding Rossmann-like Domain"/>
    <property type="match status" value="1"/>
</dbReference>
<dbReference type="Proteomes" id="UP000076798">
    <property type="component" value="Unassembled WGS sequence"/>
</dbReference>
<dbReference type="PANTHER" id="PTHR42813:SF2">
    <property type="entry name" value="DEHYDROGENASE, ZINC-CONTAINING, PUTATIVE (AFU_ORTHOLOGUE AFUA_2G02810)-RELATED"/>
    <property type="match status" value="1"/>
</dbReference>
<reference evidence="6 7" key="1">
    <citation type="journal article" date="2016" name="Mol. Biol. Evol.">
        <title>Comparative Genomics of Early-Diverging Mushroom-Forming Fungi Provides Insights into the Origins of Lignocellulose Decay Capabilities.</title>
        <authorList>
            <person name="Nagy L.G."/>
            <person name="Riley R."/>
            <person name="Tritt A."/>
            <person name="Adam C."/>
            <person name="Daum C."/>
            <person name="Floudas D."/>
            <person name="Sun H."/>
            <person name="Yadav J.S."/>
            <person name="Pangilinan J."/>
            <person name="Larsson K.H."/>
            <person name="Matsuura K."/>
            <person name="Barry K."/>
            <person name="Labutti K."/>
            <person name="Kuo R."/>
            <person name="Ohm R.A."/>
            <person name="Bhattacharya S.S."/>
            <person name="Shirouzu T."/>
            <person name="Yoshinaga Y."/>
            <person name="Martin F.M."/>
            <person name="Grigoriev I.V."/>
            <person name="Hibbett D.S."/>
        </authorList>
    </citation>
    <scope>NUCLEOTIDE SEQUENCE [LARGE SCALE GENOMIC DNA]</scope>
    <source>
        <strain evidence="6 7">HHB10207 ss-3</strain>
    </source>
</reference>
<dbReference type="GO" id="GO:0046872">
    <property type="term" value="F:metal ion binding"/>
    <property type="evidence" value="ECO:0007669"/>
    <property type="project" value="UniProtKB-KW"/>
</dbReference>
<protein>
    <recommendedName>
        <fullName evidence="5">Alcohol dehydrogenase-like N-terminal domain-containing protein</fullName>
    </recommendedName>
</protein>
<evidence type="ECO:0000256" key="4">
    <source>
        <dbReference type="SAM" id="Phobius"/>
    </source>
</evidence>
<keyword evidence="3" id="KW-0862">Zinc</keyword>
<evidence type="ECO:0000256" key="3">
    <source>
        <dbReference type="ARBA" id="ARBA00022833"/>
    </source>
</evidence>
<evidence type="ECO:0000313" key="6">
    <source>
        <dbReference type="EMBL" id="KZT41453.1"/>
    </source>
</evidence>
<dbReference type="InterPro" id="IPR013154">
    <property type="entry name" value="ADH-like_N"/>
</dbReference>
<dbReference type="Gene3D" id="3.90.180.10">
    <property type="entry name" value="Medium-chain alcohol dehydrogenases, catalytic domain"/>
    <property type="match status" value="1"/>
</dbReference>
<keyword evidence="4" id="KW-0812">Transmembrane</keyword>
<dbReference type="SUPFAM" id="SSF51735">
    <property type="entry name" value="NAD(P)-binding Rossmann-fold domains"/>
    <property type="match status" value="1"/>
</dbReference>
<keyword evidence="2" id="KW-0479">Metal-binding</keyword>
<keyword evidence="7" id="KW-1185">Reference proteome</keyword>
<accession>A0A166G9N5</accession>
<evidence type="ECO:0000256" key="1">
    <source>
        <dbReference type="ARBA" id="ARBA00001947"/>
    </source>
</evidence>
<feature type="transmembrane region" description="Helical" evidence="4">
    <location>
        <begin position="237"/>
        <end position="260"/>
    </location>
</feature>
<sequence length="435" mass="47274">MSNLPSTHKVVRLHPPGRDIRVEHIPSPSIEHPDDVIVKASLCGSDLHTYRGHDMPPGPFVMGHEFVGEVVALGSSYGLKETGNRRSELYSTLKVGDKVVSPFTTSCGECHFCRIGFTSRCVHSLLFGHTRLPGGQAQYVRVPHGGGTLFKIPPDHTTEEVDADRWLRLADESLILLADILPTGCFAALQALQHANLLPILRSRPYPWSSGLFSDDPSTDLLATTHSRLPLAYEDNVLTFAVVGLGPVGLCALVALIHLLEQRNVEYRIAAIDLNRGRQLKAAKIIEKIGLKSGVAEAGSIEEGTALVKQWTSHVGCNAVLEVVGHNSAVRLAYELIRPFGVISSVGVHQNVQVPLNGEELYDKNVSLAFGRCPVRAMFPIALDVLLHRQDIFAGVGQDVSLVEQVVGMDDATAKQAYVQFDTGASGKILFDPWL</sequence>
<name>A0A166G9N5_9AGAM</name>
<dbReference type="PANTHER" id="PTHR42813">
    <property type="entry name" value="ZINC-TYPE ALCOHOL DEHYDROGENASE-LIKE"/>
    <property type="match status" value="1"/>
</dbReference>
<keyword evidence="4" id="KW-1133">Transmembrane helix</keyword>
<dbReference type="InterPro" id="IPR011032">
    <property type="entry name" value="GroES-like_sf"/>
</dbReference>
<dbReference type="SUPFAM" id="SSF50129">
    <property type="entry name" value="GroES-like"/>
    <property type="match status" value="1"/>
</dbReference>
<proteinExistence type="predicted"/>
<dbReference type="EMBL" id="KV428021">
    <property type="protein sequence ID" value="KZT41453.1"/>
    <property type="molecule type" value="Genomic_DNA"/>
</dbReference>